<evidence type="ECO:0000256" key="1">
    <source>
        <dbReference type="SAM" id="MobiDB-lite"/>
    </source>
</evidence>
<name>A0ABT0LX90_9XANT</name>
<feature type="region of interest" description="Disordered" evidence="1">
    <location>
        <begin position="212"/>
        <end position="236"/>
    </location>
</feature>
<keyword evidence="3" id="KW-1185">Reference proteome</keyword>
<organism evidence="2 3">
    <name type="scientific">Xanthomonas nasturtii</name>
    <dbReference type="NCBI Taxonomy" id="1843581"/>
    <lineage>
        <taxon>Bacteria</taxon>
        <taxon>Pseudomonadati</taxon>
        <taxon>Pseudomonadota</taxon>
        <taxon>Gammaproteobacteria</taxon>
        <taxon>Lysobacterales</taxon>
        <taxon>Lysobacteraceae</taxon>
        <taxon>Xanthomonas</taxon>
    </lineage>
</organism>
<reference evidence="2" key="1">
    <citation type="submission" date="2022-04" db="EMBL/GenBank/DDBJ databases">
        <title>Genomic comparison of 19 strains of Xanthomonas nasturtii, a newly emerging watercress pathogen.</title>
        <authorList>
            <person name="Harrison J."/>
            <person name="Greer S."/>
            <person name="Hussain R."/>
            <person name="Lascelles D."/>
            <person name="Roberts M."/>
            <person name="Carter B."/>
            <person name="Bryning A."/>
            <person name="Carroll S."/>
            <person name="Aspin A."/>
            <person name="Cruz L."/>
            <person name="Cruz J."/>
            <person name="Grant M."/>
            <person name="Vicente J."/>
            <person name="Studholme D.J."/>
        </authorList>
    </citation>
    <scope>NUCLEOTIDE SEQUENCE</scope>
    <source>
        <strain evidence="2">10016B</strain>
    </source>
</reference>
<sequence length="236" mass="24649">MKQASFGDDLISIGKGMLLGMGSVAVSGYSDQIAPFDELALKNNYQLLLKDQGHWADAGCVEGIDWATTQRQMWAGIVVGEAGGLVGSQFTNIIRNSIKNAGLESKALSTRVSAVSADADSEAGAPPVVRSNGEANIANGAKLRSDLANKELSSIANQDIRLKEAMAGSGTSNSNFGIGTANAQEANWLGMTWVGDGARSLSDGSGWISADGTRVYRPPAVKPNSKEAVTRDPSKF</sequence>
<gene>
    <name evidence="2" type="ORF">M3O51_20960</name>
</gene>
<evidence type="ECO:0000313" key="2">
    <source>
        <dbReference type="EMBL" id="MCL1553692.1"/>
    </source>
</evidence>
<proteinExistence type="predicted"/>
<dbReference type="EMBL" id="JAMBED010000105">
    <property type="protein sequence ID" value="MCL1553692.1"/>
    <property type="molecule type" value="Genomic_DNA"/>
</dbReference>
<dbReference type="RefSeq" id="WP_204377163.1">
    <property type="nucleotide sequence ID" value="NZ_CP142004.2"/>
</dbReference>
<dbReference type="Proteomes" id="UP001167357">
    <property type="component" value="Unassembled WGS sequence"/>
</dbReference>
<protein>
    <submittedName>
        <fullName evidence="2">Uncharacterized protein</fullName>
    </submittedName>
</protein>
<feature type="compositionally biased region" description="Basic and acidic residues" evidence="1">
    <location>
        <begin position="224"/>
        <end position="236"/>
    </location>
</feature>
<comment type="caution">
    <text evidence="2">The sequence shown here is derived from an EMBL/GenBank/DDBJ whole genome shotgun (WGS) entry which is preliminary data.</text>
</comment>
<evidence type="ECO:0000313" key="3">
    <source>
        <dbReference type="Proteomes" id="UP001167357"/>
    </source>
</evidence>
<accession>A0ABT0LX90</accession>